<keyword evidence="7" id="KW-0695">RNA-directed DNA polymerase</keyword>
<evidence type="ECO:0000256" key="6">
    <source>
        <dbReference type="ARBA" id="ARBA00022801"/>
    </source>
</evidence>
<dbReference type="GO" id="GO:0003964">
    <property type="term" value="F:RNA-directed DNA polymerase activity"/>
    <property type="evidence" value="ECO:0007669"/>
    <property type="project" value="UniProtKB-KW"/>
</dbReference>
<evidence type="ECO:0000256" key="7">
    <source>
        <dbReference type="ARBA" id="ARBA00022918"/>
    </source>
</evidence>
<evidence type="ECO:0000313" key="10">
    <source>
        <dbReference type="EMBL" id="PFX18481.1"/>
    </source>
</evidence>
<organism evidence="10 11">
    <name type="scientific">Stylophora pistillata</name>
    <name type="common">Smooth cauliflower coral</name>
    <dbReference type="NCBI Taxonomy" id="50429"/>
    <lineage>
        <taxon>Eukaryota</taxon>
        <taxon>Metazoa</taxon>
        <taxon>Cnidaria</taxon>
        <taxon>Anthozoa</taxon>
        <taxon>Hexacorallia</taxon>
        <taxon>Scleractinia</taxon>
        <taxon>Astrocoeniina</taxon>
        <taxon>Pocilloporidae</taxon>
        <taxon>Stylophora</taxon>
    </lineage>
</organism>
<name>A0A2B4RLK3_STYPI</name>
<evidence type="ECO:0000256" key="8">
    <source>
        <dbReference type="SAM" id="MobiDB-lite"/>
    </source>
</evidence>
<evidence type="ECO:0000259" key="9">
    <source>
        <dbReference type="Pfam" id="PF00078"/>
    </source>
</evidence>
<dbReference type="InterPro" id="IPR050951">
    <property type="entry name" value="Retrovirus_Pol_polyprotein"/>
</dbReference>
<accession>A0A2B4RLK3</accession>
<dbReference type="Gene3D" id="3.10.10.10">
    <property type="entry name" value="HIV Type 1 Reverse Transcriptase, subunit A, domain 1"/>
    <property type="match status" value="1"/>
</dbReference>
<dbReference type="InterPro" id="IPR000477">
    <property type="entry name" value="RT_dom"/>
</dbReference>
<dbReference type="Proteomes" id="UP000225706">
    <property type="component" value="Unassembled WGS sequence"/>
</dbReference>
<evidence type="ECO:0000313" key="11">
    <source>
        <dbReference type="Proteomes" id="UP000225706"/>
    </source>
</evidence>
<evidence type="ECO:0000256" key="4">
    <source>
        <dbReference type="ARBA" id="ARBA00022722"/>
    </source>
</evidence>
<dbReference type="GO" id="GO:0008233">
    <property type="term" value="F:peptidase activity"/>
    <property type="evidence" value="ECO:0007669"/>
    <property type="project" value="UniProtKB-KW"/>
</dbReference>
<sequence>MTDEDGEIVFNTQAKHTGQHTPSEAVASGTPPDSSDSMMDAITEALQSISSQNKGIELKIEQQDRKSSDALIVFWHGARTKTTVTKATFIGRESQWEPYIAQFEIMAGMNQWNDEQKGNYLATSFKGSALTVLGNLATETRQDYRALIAVLDSRFGAAHQQELHRTKFWSRLRRCEESLQELAEDIERLTRLAYALAPEDMRDLLAKEQFIDAILDGDTLLRLKQSKPQSLRAALELAMELESCRLASRQRDLHVCEMSTAPIEETLTVPLDGKISQQEDVLAQCTSHDHCPLKAAMGETATVHGKLPLKIKIGGAEVSHVALVADISDKFKLGLDFHMAHGCSVDTGVGSLRIESEGVPLHKPLAFQEARCHQVVAMEDTVISPYSEILVPAKIIDTSREPHDLSPKGVTKHKINTGDTSPIRQNPRRLPIAQREEAFKAVEEMHAQGITEPLASRCASPVVLVKKKYGSTRFCVDYRKLNELNKKDSYPLPRVDTTLDPLSGSSWFSTQDLKSGYWLVEVEEQDREKTAFTVGNGLWQFNVMAFGLCNAPATFERLMDNILGDLRCLVYLDDVLAHAKTFELELQRLTLIFSRLRAANLKLNSKKCELFRHRVKFLGHVVSEEGVATDPEKFVVVTNWPKPQDVRDVRSFLSS</sequence>
<gene>
    <name evidence="10" type="primary">pol</name>
    <name evidence="10" type="ORF">AWC38_SpisGene17144</name>
</gene>
<dbReference type="CDD" id="cd01647">
    <property type="entry name" value="RT_LTR"/>
    <property type="match status" value="1"/>
</dbReference>
<dbReference type="STRING" id="50429.A0A2B4RLK3"/>
<dbReference type="PANTHER" id="PTHR37984:SF5">
    <property type="entry name" value="PROTEIN NYNRIN-LIKE"/>
    <property type="match status" value="1"/>
</dbReference>
<dbReference type="FunFam" id="3.10.10.10:FF:000007">
    <property type="entry name" value="Retrovirus-related Pol polyprotein from transposon 17.6-like Protein"/>
    <property type="match status" value="1"/>
</dbReference>
<dbReference type="InterPro" id="IPR043128">
    <property type="entry name" value="Rev_trsase/Diguanyl_cyclase"/>
</dbReference>
<dbReference type="EMBL" id="LSMT01000408">
    <property type="protein sequence ID" value="PFX18481.1"/>
    <property type="molecule type" value="Genomic_DNA"/>
</dbReference>
<keyword evidence="3" id="KW-0548">Nucleotidyltransferase</keyword>
<feature type="region of interest" description="Disordered" evidence="8">
    <location>
        <begin position="1"/>
        <end position="37"/>
    </location>
</feature>
<evidence type="ECO:0000256" key="2">
    <source>
        <dbReference type="ARBA" id="ARBA00022679"/>
    </source>
</evidence>
<keyword evidence="4" id="KW-0540">Nuclease</keyword>
<dbReference type="InterPro" id="IPR043502">
    <property type="entry name" value="DNA/RNA_pol_sf"/>
</dbReference>
<feature type="compositionally biased region" description="Polar residues" evidence="8">
    <location>
        <begin position="10"/>
        <end position="22"/>
    </location>
</feature>
<evidence type="ECO:0000256" key="1">
    <source>
        <dbReference type="ARBA" id="ARBA00022670"/>
    </source>
</evidence>
<dbReference type="SUPFAM" id="SSF56672">
    <property type="entry name" value="DNA/RNA polymerases"/>
    <property type="match status" value="1"/>
</dbReference>
<keyword evidence="2" id="KW-0808">Transferase</keyword>
<feature type="domain" description="Reverse transcriptase" evidence="9">
    <location>
        <begin position="465"/>
        <end position="621"/>
    </location>
</feature>
<keyword evidence="6" id="KW-0378">Hydrolase</keyword>
<keyword evidence="11" id="KW-1185">Reference proteome</keyword>
<dbReference type="OrthoDB" id="6783748at2759"/>
<evidence type="ECO:0000256" key="3">
    <source>
        <dbReference type="ARBA" id="ARBA00022695"/>
    </source>
</evidence>
<protein>
    <submittedName>
        <fullName evidence="10">Retrovirus-related Pol polyprotein</fullName>
    </submittedName>
</protein>
<feature type="region of interest" description="Disordered" evidence="8">
    <location>
        <begin position="401"/>
        <end position="426"/>
    </location>
</feature>
<keyword evidence="1" id="KW-0645">Protease</keyword>
<comment type="caution">
    <text evidence="10">The sequence shown here is derived from an EMBL/GenBank/DDBJ whole genome shotgun (WGS) entry which is preliminary data.</text>
</comment>
<dbReference type="PANTHER" id="PTHR37984">
    <property type="entry name" value="PROTEIN CBG26694"/>
    <property type="match status" value="1"/>
</dbReference>
<proteinExistence type="predicted"/>
<keyword evidence="5" id="KW-0255">Endonuclease</keyword>
<dbReference type="AlphaFoldDB" id="A0A2B4RLK3"/>
<dbReference type="GO" id="GO:0006508">
    <property type="term" value="P:proteolysis"/>
    <property type="evidence" value="ECO:0007669"/>
    <property type="project" value="UniProtKB-KW"/>
</dbReference>
<dbReference type="GO" id="GO:0004519">
    <property type="term" value="F:endonuclease activity"/>
    <property type="evidence" value="ECO:0007669"/>
    <property type="project" value="UniProtKB-KW"/>
</dbReference>
<reference evidence="11" key="1">
    <citation type="journal article" date="2017" name="bioRxiv">
        <title>Comparative analysis of the genomes of Stylophora pistillata and Acropora digitifera provides evidence for extensive differences between species of corals.</title>
        <authorList>
            <person name="Voolstra C.R."/>
            <person name="Li Y."/>
            <person name="Liew Y.J."/>
            <person name="Baumgarten S."/>
            <person name="Zoccola D."/>
            <person name="Flot J.-F."/>
            <person name="Tambutte S."/>
            <person name="Allemand D."/>
            <person name="Aranda M."/>
        </authorList>
    </citation>
    <scope>NUCLEOTIDE SEQUENCE [LARGE SCALE GENOMIC DNA]</scope>
</reference>
<dbReference type="Pfam" id="PF00078">
    <property type="entry name" value="RVT_1"/>
    <property type="match status" value="1"/>
</dbReference>
<evidence type="ECO:0000256" key="5">
    <source>
        <dbReference type="ARBA" id="ARBA00022759"/>
    </source>
</evidence>
<dbReference type="Gene3D" id="3.30.70.270">
    <property type="match status" value="1"/>
</dbReference>